<protein>
    <submittedName>
        <fullName evidence="2">Uncharacterized protein</fullName>
    </submittedName>
</protein>
<keyword evidence="3" id="KW-1185">Reference proteome</keyword>
<gene>
    <name evidence="2" type="ORF">SY85_24880</name>
</gene>
<evidence type="ECO:0000313" key="2">
    <source>
        <dbReference type="EMBL" id="ANE53214.1"/>
    </source>
</evidence>
<keyword evidence="1" id="KW-1133">Transmembrane helix</keyword>
<dbReference type="AlphaFoldDB" id="A0A172U261"/>
<sequence length="74" mass="8671">MKDSPQFCIYKLHRRIVITLTFRLEIVTIVLFLNYYWCVCLGFVQWLNLQPKARKAVKGGDTFYIGFPNACLVP</sequence>
<reference evidence="3" key="1">
    <citation type="submission" date="2015-01" db="EMBL/GenBank/DDBJ databases">
        <title>Flavisolibacter sp./LCS9/ whole genome sequencing.</title>
        <authorList>
            <person name="Kim M.K."/>
            <person name="Srinivasan S."/>
            <person name="Lee J.-J."/>
        </authorList>
    </citation>
    <scope>NUCLEOTIDE SEQUENCE [LARGE SCALE GENOMIC DNA]</scope>
    <source>
        <strain evidence="3">LCS9</strain>
    </source>
</reference>
<accession>A0A172U261</accession>
<dbReference type="EMBL" id="CP011390">
    <property type="protein sequence ID" value="ANE53214.1"/>
    <property type="molecule type" value="Genomic_DNA"/>
</dbReference>
<keyword evidence="1" id="KW-0812">Transmembrane</keyword>
<keyword evidence="1" id="KW-0472">Membrane</keyword>
<dbReference type="Proteomes" id="UP000077177">
    <property type="component" value="Chromosome"/>
</dbReference>
<name>A0A172U261_9BACT</name>
<reference evidence="2 3" key="2">
    <citation type="journal article" date="2016" name="Int. J. Syst. Evol. Microbiol.">
        <title>Flavisolibacter tropicus sp. nov., isolated from tropical soil.</title>
        <authorList>
            <person name="Lee J.J."/>
            <person name="Kang M.S."/>
            <person name="Kim G.S."/>
            <person name="Lee C.S."/>
            <person name="Lim S."/>
            <person name="Lee J."/>
            <person name="Roh S.H."/>
            <person name="Kang H."/>
            <person name="Ha J.M."/>
            <person name="Bae S."/>
            <person name="Jung H.Y."/>
            <person name="Kim M.K."/>
        </authorList>
    </citation>
    <scope>NUCLEOTIDE SEQUENCE [LARGE SCALE GENOMIC DNA]</scope>
    <source>
        <strain evidence="2 3">LCS9</strain>
    </source>
</reference>
<dbReference type="KEGG" id="fla:SY85_24880"/>
<organism evidence="2 3">
    <name type="scientific">Flavisolibacter tropicus</name>
    <dbReference type="NCBI Taxonomy" id="1492898"/>
    <lineage>
        <taxon>Bacteria</taxon>
        <taxon>Pseudomonadati</taxon>
        <taxon>Bacteroidota</taxon>
        <taxon>Chitinophagia</taxon>
        <taxon>Chitinophagales</taxon>
        <taxon>Chitinophagaceae</taxon>
        <taxon>Flavisolibacter</taxon>
    </lineage>
</organism>
<proteinExistence type="predicted"/>
<evidence type="ECO:0000256" key="1">
    <source>
        <dbReference type="SAM" id="Phobius"/>
    </source>
</evidence>
<feature type="transmembrane region" description="Helical" evidence="1">
    <location>
        <begin position="20"/>
        <end position="44"/>
    </location>
</feature>
<evidence type="ECO:0000313" key="3">
    <source>
        <dbReference type="Proteomes" id="UP000077177"/>
    </source>
</evidence>